<comment type="similarity">
    <text evidence="2 8">Belongs to the short-chain dehydrogenases/reductases (SDR) family.</text>
</comment>
<keyword evidence="3" id="KW-0134">Cell wall</keyword>
<gene>
    <name evidence="9" type="ORF">F3087_15325</name>
</gene>
<dbReference type="Gene3D" id="3.40.50.720">
    <property type="entry name" value="NAD(P)-binding Rossmann-like Domain"/>
    <property type="match status" value="1"/>
</dbReference>
<dbReference type="PANTHER" id="PTHR42879">
    <property type="entry name" value="3-OXOACYL-(ACYL-CARRIER-PROTEIN) REDUCTASE"/>
    <property type="match status" value="1"/>
</dbReference>
<dbReference type="Proteomes" id="UP000323876">
    <property type="component" value="Unassembled WGS sequence"/>
</dbReference>
<evidence type="ECO:0000256" key="8">
    <source>
        <dbReference type="RuleBase" id="RU000363"/>
    </source>
</evidence>
<dbReference type="InterPro" id="IPR050259">
    <property type="entry name" value="SDR"/>
</dbReference>
<evidence type="ECO:0000256" key="5">
    <source>
        <dbReference type="ARBA" id="ARBA00023027"/>
    </source>
</evidence>
<evidence type="ECO:0000256" key="4">
    <source>
        <dbReference type="ARBA" id="ARBA00023002"/>
    </source>
</evidence>
<protein>
    <recommendedName>
        <fullName evidence="6">3-oxoacyl-[acyl-carrier-protein] reductase MabA</fullName>
    </recommendedName>
</protein>
<sequence>MGNLDDRVAVITGGARGQGRAHAVALAAAGADIVICDLAEQLASVPYPMSSESDLADTAKLVEETGRRCVPLKADVRSQTEMNAVAQRAIDDFGRIDILVANAGIASNSVIAEMDDEVWQDMIDVNLTGVFHSFRAVVPHMIERRWGRIVATSSIVARMGVRNAGHYAAAKWGVIGLVKSLSLEVVEYGISVNAVLPGGVDTPMIQNPAMYRMMLPDLENPTEEDVAAMFASGPPNSDLIAAEEIADAVLMLVSERGRHFNGEALTISGGMSANTI</sequence>
<keyword evidence="10" id="KW-1185">Reference proteome</keyword>
<dbReference type="OrthoDB" id="5173603at2"/>
<dbReference type="CDD" id="cd05233">
    <property type="entry name" value="SDR_c"/>
    <property type="match status" value="1"/>
</dbReference>
<dbReference type="PRINTS" id="PR00081">
    <property type="entry name" value="GDHRDH"/>
</dbReference>
<proteinExistence type="inferred from homology"/>
<dbReference type="Pfam" id="PF00106">
    <property type="entry name" value="adh_short"/>
    <property type="match status" value="1"/>
</dbReference>
<comment type="catalytic activity">
    <reaction evidence="7">
        <text>a (3R)-hydroxyacyl-[ACP] + NADP(+) = a 3-oxoacyl-[ACP] + NADPH + H(+)</text>
        <dbReference type="Rhea" id="RHEA:17397"/>
        <dbReference type="Rhea" id="RHEA-COMP:9916"/>
        <dbReference type="Rhea" id="RHEA-COMP:9945"/>
        <dbReference type="ChEBI" id="CHEBI:15378"/>
        <dbReference type="ChEBI" id="CHEBI:57783"/>
        <dbReference type="ChEBI" id="CHEBI:58349"/>
        <dbReference type="ChEBI" id="CHEBI:78776"/>
        <dbReference type="ChEBI" id="CHEBI:78827"/>
        <dbReference type="EC" id="1.1.1.100"/>
    </reaction>
    <physiologicalReaction direction="right-to-left" evidence="7">
        <dbReference type="Rhea" id="RHEA:17399"/>
    </physiologicalReaction>
</comment>
<comment type="caution">
    <text evidence="9">The sequence shown here is derived from an EMBL/GenBank/DDBJ whole genome shotgun (WGS) entry which is preliminary data.</text>
</comment>
<name>A0A5N0EK37_9NOCA</name>
<organism evidence="9 10">
    <name type="scientific">Nocardia colli</name>
    <dbReference type="NCBI Taxonomy" id="2545717"/>
    <lineage>
        <taxon>Bacteria</taxon>
        <taxon>Bacillati</taxon>
        <taxon>Actinomycetota</taxon>
        <taxon>Actinomycetes</taxon>
        <taxon>Mycobacteriales</taxon>
        <taxon>Nocardiaceae</taxon>
        <taxon>Nocardia</taxon>
    </lineage>
</organism>
<evidence type="ECO:0000256" key="6">
    <source>
        <dbReference type="ARBA" id="ARBA00040781"/>
    </source>
</evidence>
<dbReference type="PROSITE" id="PS00061">
    <property type="entry name" value="ADH_SHORT"/>
    <property type="match status" value="1"/>
</dbReference>
<dbReference type="AlphaFoldDB" id="A0A5N0EK37"/>
<dbReference type="PRINTS" id="PR00080">
    <property type="entry name" value="SDRFAMILY"/>
</dbReference>
<dbReference type="FunFam" id="3.40.50.720:FF:000084">
    <property type="entry name" value="Short-chain dehydrogenase reductase"/>
    <property type="match status" value="1"/>
</dbReference>
<dbReference type="InterPro" id="IPR036291">
    <property type="entry name" value="NAD(P)-bd_dom_sf"/>
</dbReference>
<dbReference type="InterPro" id="IPR020904">
    <property type="entry name" value="Sc_DH/Rdtase_CS"/>
</dbReference>
<keyword evidence="3" id="KW-0964">Secreted</keyword>
<evidence type="ECO:0000256" key="2">
    <source>
        <dbReference type="ARBA" id="ARBA00006484"/>
    </source>
</evidence>
<evidence type="ECO:0000313" key="10">
    <source>
        <dbReference type="Proteomes" id="UP000323876"/>
    </source>
</evidence>
<evidence type="ECO:0000256" key="7">
    <source>
        <dbReference type="ARBA" id="ARBA00047400"/>
    </source>
</evidence>
<evidence type="ECO:0000256" key="3">
    <source>
        <dbReference type="ARBA" id="ARBA00022512"/>
    </source>
</evidence>
<accession>A0A5N0EK37</accession>
<keyword evidence="4" id="KW-0560">Oxidoreductase</keyword>
<comment type="subcellular location">
    <subcellularLocation>
        <location evidence="1">Secreted</location>
        <location evidence="1">Cell wall</location>
    </subcellularLocation>
</comment>
<dbReference type="InterPro" id="IPR023985">
    <property type="entry name" value="SDR_subfam_1"/>
</dbReference>
<evidence type="ECO:0000256" key="1">
    <source>
        <dbReference type="ARBA" id="ARBA00004191"/>
    </source>
</evidence>
<dbReference type="InterPro" id="IPR002347">
    <property type="entry name" value="SDR_fam"/>
</dbReference>
<reference evidence="9 10" key="1">
    <citation type="submission" date="2019-09" db="EMBL/GenBank/DDBJ databases">
        <authorList>
            <person name="Wang X."/>
        </authorList>
    </citation>
    <scope>NUCLEOTIDE SEQUENCE [LARGE SCALE GENOMIC DNA]</scope>
    <source>
        <strain evidence="9 10">CICC 11023</strain>
    </source>
</reference>
<dbReference type="PANTHER" id="PTHR42879:SF2">
    <property type="entry name" value="3-OXOACYL-[ACYL-CARRIER-PROTEIN] REDUCTASE FABG"/>
    <property type="match status" value="1"/>
</dbReference>
<dbReference type="EMBL" id="VXLC01000004">
    <property type="protein sequence ID" value="KAA8888395.1"/>
    <property type="molecule type" value="Genomic_DNA"/>
</dbReference>
<dbReference type="SUPFAM" id="SSF51735">
    <property type="entry name" value="NAD(P)-binding Rossmann-fold domains"/>
    <property type="match status" value="1"/>
</dbReference>
<dbReference type="GO" id="GO:0032787">
    <property type="term" value="P:monocarboxylic acid metabolic process"/>
    <property type="evidence" value="ECO:0007669"/>
    <property type="project" value="UniProtKB-ARBA"/>
</dbReference>
<evidence type="ECO:0000313" key="9">
    <source>
        <dbReference type="EMBL" id="KAA8888395.1"/>
    </source>
</evidence>
<keyword evidence="5" id="KW-0520">NAD</keyword>
<dbReference type="NCBIfam" id="TIGR03971">
    <property type="entry name" value="SDR_subfam_1"/>
    <property type="match status" value="1"/>
</dbReference>
<dbReference type="RefSeq" id="WP_150402560.1">
    <property type="nucleotide sequence ID" value="NZ_JBHJYQ010000007.1"/>
</dbReference>
<dbReference type="GO" id="GO:0004316">
    <property type="term" value="F:3-oxoacyl-[acyl-carrier-protein] reductase (NADPH) activity"/>
    <property type="evidence" value="ECO:0007669"/>
    <property type="project" value="UniProtKB-EC"/>
</dbReference>